<dbReference type="SUPFAM" id="SSF161098">
    <property type="entry name" value="MetI-like"/>
    <property type="match status" value="1"/>
</dbReference>
<feature type="transmembrane region" description="Helical" evidence="7">
    <location>
        <begin position="183"/>
        <end position="207"/>
    </location>
</feature>
<evidence type="ECO:0000256" key="4">
    <source>
        <dbReference type="ARBA" id="ARBA00022692"/>
    </source>
</evidence>
<feature type="transmembrane region" description="Helical" evidence="7">
    <location>
        <begin position="139"/>
        <end position="160"/>
    </location>
</feature>
<evidence type="ECO:0000256" key="2">
    <source>
        <dbReference type="ARBA" id="ARBA00022448"/>
    </source>
</evidence>
<protein>
    <submittedName>
        <fullName evidence="9">ABC transporter permease</fullName>
    </submittedName>
</protein>
<dbReference type="Gene3D" id="1.10.3720.10">
    <property type="entry name" value="MetI-like"/>
    <property type="match status" value="1"/>
</dbReference>
<evidence type="ECO:0000313" key="9">
    <source>
        <dbReference type="EMBL" id="GGD50854.1"/>
    </source>
</evidence>
<comment type="caution">
    <text evidence="9">The sequence shown here is derived from an EMBL/GenBank/DDBJ whole genome shotgun (WGS) entry which is preliminary data.</text>
</comment>
<evidence type="ECO:0000256" key="7">
    <source>
        <dbReference type="RuleBase" id="RU363032"/>
    </source>
</evidence>
<dbReference type="GO" id="GO:0005886">
    <property type="term" value="C:plasma membrane"/>
    <property type="evidence" value="ECO:0007669"/>
    <property type="project" value="UniProtKB-SubCell"/>
</dbReference>
<feature type="transmembrane region" description="Helical" evidence="7">
    <location>
        <begin position="227"/>
        <end position="245"/>
    </location>
</feature>
<evidence type="ECO:0000259" key="8">
    <source>
        <dbReference type="PROSITE" id="PS50928"/>
    </source>
</evidence>
<evidence type="ECO:0000256" key="1">
    <source>
        <dbReference type="ARBA" id="ARBA00004651"/>
    </source>
</evidence>
<feature type="transmembrane region" description="Helical" evidence="7">
    <location>
        <begin position="71"/>
        <end position="95"/>
    </location>
</feature>
<feature type="transmembrane region" description="Helical" evidence="7">
    <location>
        <begin position="107"/>
        <end position="127"/>
    </location>
</feature>
<dbReference type="Proteomes" id="UP000612456">
    <property type="component" value="Unassembled WGS sequence"/>
</dbReference>
<dbReference type="PROSITE" id="PS50928">
    <property type="entry name" value="ABC_TM1"/>
    <property type="match status" value="1"/>
</dbReference>
<dbReference type="EMBL" id="BMHP01000001">
    <property type="protein sequence ID" value="GGD50854.1"/>
    <property type="molecule type" value="Genomic_DNA"/>
</dbReference>
<dbReference type="RefSeq" id="WP_188988869.1">
    <property type="nucleotide sequence ID" value="NZ_BMHP01000001.1"/>
</dbReference>
<reference evidence="9" key="1">
    <citation type="journal article" date="2014" name="Int. J. Syst. Evol. Microbiol.">
        <title>Complete genome sequence of Corynebacterium casei LMG S-19264T (=DSM 44701T), isolated from a smear-ripened cheese.</title>
        <authorList>
            <consortium name="US DOE Joint Genome Institute (JGI-PGF)"/>
            <person name="Walter F."/>
            <person name="Albersmeier A."/>
            <person name="Kalinowski J."/>
            <person name="Ruckert C."/>
        </authorList>
    </citation>
    <scope>NUCLEOTIDE SEQUENCE</scope>
    <source>
        <strain evidence="9">CGMCC 1.15178</strain>
    </source>
</reference>
<dbReference type="InterPro" id="IPR000515">
    <property type="entry name" value="MetI-like"/>
</dbReference>
<dbReference type="GO" id="GO:0055085">
    <property type="term" value="P:transmembrane transport"/>
    <property type="evidence" value="ECO:0007669"/>
    <property type="project" value="InterPro"/>
</dbReference>
<feature type="transmembrane region" description="Helical" evidence="7">
    <location>
        <begin position="12"/>
        <end position="35"/>
    </location>
</feature>
<dbReference type="Pfam" id="PF00528">
    <property type="entry name" value="BPD_transp_1"/>
    <property type="match status" value="1"/>
</dbReference>
<comment type="subcellular location">
    <subcellularLocation>
        <location evidence="1 7">Cell membrane</location>
        <topology evidence="1 7">Multi-pass membrane protein</topology>
    </subcellularLocation>
</comment>
<keyword evidence="6 7" id="KW-0472">Membrane</keyword>
<proteinExistence type="inferred from homology"/>
<keyword evidence="5 7" id="KW-1133">Transmembrane helix</keyword>
<dbReference type="InterPro" id="IPR035906">
    <property type="entry name" value="MetI-like_sf"/>
</dbReference>
<evidence type="ECO:0000256" key="6">
    <source>
        <dbReference type="ARBA" id="ARBA00023136"/>
    </source>
</evidence>
<organism evidence="9 10">
    <name type="scientific">Paenibacillus nasutitermitis</name>
    <dbReference type="NCBI Taxonomy" id="1652958"/>
    <lineage>
        <taxon>Bacteria</taxon>
        <taxon>Bacillati</taxon>
        <taxon>Bacillota</taxon>
        <taxon>Bacilli</taxon>
        <taxon>Bacillales</taxon>
        <taxon>Paenibacillaceae</taxon>
        <taxon>Paenibacillus</taxon>
    </lineage>
</organism>
<gene>
    <name evidence="9" type="primary">ABC-MSP</name>
    <name evidence="9" type="ORF">GCM10010911_05480</name>
</gene>
<feature type="domain" description="ABC transmembrane type-1" evidence="8">
    <location>
        <begin position="72"/>
        <end position="275"/>
    </location>
</feature>
<keyword evidence="2 7" id="KW-0813">Transport</keyword>
<dbReference type="AlphaFoldDB" id="A0A917DLV1"/>
<dbReference type="CDD" id="cd06261">
    <property type="entry name" value="TM_PBP2"/>
    <property type="match status" value="1"/>
</dbReference>
<evidence type="ECO:0000313" key="10">
    <source>
        <dbReference type="Proteomes" id="UP000612456"/>
    </source>
</evidence>
<evidence type="ECO:0000256" key="3">
    <source>
        <dbReference type="ARBA" id="ARBA00022475"/>
    </source>
</evidence>
<sequence length="291" mass="32457">MNQRISLSSTVINLSFMVCCALCLLPLLVVLSISLSDEQSIFQFGYHFIPRKFSFSAYEYILNGNSPLLQAYGVTILVTVAGTLLHLVISSMFAYSLSRNEVKYRNIVSFLVVFCLLFNGGIVPWYILLSKFLHLKDTLFVLFVPYLVSSVNVLIMRNFFKFTIPESIIESARIDGSGEFNTFLKLVIPLSTPVLATIGLFTAVFLWNDWFTAALFIENGKLYTLQFLLQSIMNNIAFLQGNALTARAAAAQPDETARMATCILAIGPIILAYPFLQKYFVKGLTLGAVKS</sequence>
<keyword evidence="3" id="KW-1003">Cell membrane</keyword>
<keyword evidence="10" id="KW-1185">Reference proteome</keyword>
<dbReference type="PANTHER" id="PTHR43744:SF9">
    <property type="entry name" value="POLYGALACTURONAN_RHAMNOGALACTURONAN TRANSPORT SYSTEM PERMEASE PROTEIN YTCP"/>
    <property type="match status" value="1"/>
</dbReference>
<accession>A0A917DLV1</accession>
<comment type="similarity">
    <text evidence="7">Belongs to the binding-protein-dependent transport system permease family.</text>
</comment>
<reference evidence="9" key="2">
    <citation type="submission" date="2020-09" db="EMBL/GenBank/DDBJ databases">
        <authorList>
            <person name="Sun Q."/>
            <person name="Zhou Y."/>
        </authorList>
    </citation>
    <scope>NUCLEOTIDE SEQUENCE</scope>
    <source>
        <strain evidence="9">CGMCC 1.15178</strain>
    </source>
</reference>
<name>A0A917DLV1_9BACL</name>
<evidence type="ECO:0000256" key="5">
    <source>
        <dbReference type="ARBA" id="ARBA00022989"/>
    </source>
</evidence>
<feature type="transmembrane region" description="Helical" evidence="7">
    <location>
        <begin position="257"/>
        <end position="276"/>
    </location>
</feature>
<keyword evidence="4 7" id="KW-0812">Transmembrane</keyword>
<dbReference type="PANTHER" id="PTHR43744">
    <property type="entry name" value="ABC TRANSPORTER PERMEASE PROTEIN MG189-RELATED-RELATED"/>
    <property type="match status" value="1"/>
</dbReference>